<keyword evidence="7" id="KW-1185">Reference proteome</keyword>
<proteinExistence type="inferred from homology"/>
<dbReference type="Gene3D" id="3.40.190.10">
    <property type="entry name" value="Periplasmic binding protein-like II"/>
    <property type="match status" value="2"/>
</dbReference>
<dbReference type="Pfam" id="PF03466">
    <property type="entry name" value="LysR_substrate"/>
    <property type="match status" value="1"/>
</dbReference>
<sequence>MELKWLEDFVTLAETSSFSRAAEARNVTQSAFSRRIKQLEAWLGTTLINRATVPAELTPEGRRFLPVAQDAIRNFYSVRESLQPSGEGRMLRLAALHTLTVTFLPDWLENRFANIRVSLIPDRGGIEANLAALIDGEADFFLTYAHGLVPFHLDWQRFDFLAVGTDRLIPVAAPEVRLRSGVHVPGAGLFERMQSQGAEIPYLSYGYSSFFGVALERLFAGRSGPRRRTVHENTISAGLKTLAMRGAGMCWLPESLIEQELRAGTLVRASASPDWDMELEIRLYRHIHAQNADTRRFWQAAQAPH</sequence>
<dbReference type="InterPro" id="IPR036390">
    <property type="entry name" value="WH_DNA-bd_sf"/>
</dbReference>
<dbReference type="SUPFAM" id="SSF46785">
    <property type="entry name" value="Winged helix' DNA-binding domain"/>
    <property type="match status" value="1"/>
</dbReference>
<evidence type="ECO:0000313" key="6">
    <source>
        <dbReference type="EMBL" id="RWR51140.1"/>
    </source>
</evidence>
<keyword evidence="2" id="KW-0805">Transcription regulation</keyword>
<dbReference type="Pfam" id="PF00126">
    <property type="entry name" value="HTH_1"/>
    <property type="match status" value="1"/>
</dbReference>
<accession>A0A3S3M8N7</accession>
<keyword evidence="3" id="KW-0238">DNA-binding</keyword>
<dbReference type="PROSITE" id="PS50931">
    <property type="entry name" value="HTH_LYSR"/>
    <property type="match status" value="1"/>
</dbReference>
<dbReference type="InterPro" id="IPR000847">
    <property type="entry name" value="LysR_HTH_N"/>
</dbReference>
<name>A0A3S3M8N7_9RHOB</name>
<dbReference type="FunFam" id="1.10.10.10:FF:000001">
    <property type="entry name" value="LysR family transcriptional regulator"/>
    <property type="match status" value="1"/>
</dbReference>
<comment type="similarity">
    <text evidence="1">Belongs to the LysR transcriptional regulatory family.</text>
</comment>
<evidence type="ECO:0000259" key="5">
    <source>
        <dbReference type="PROSITE" id="PS50931"/>
    </source>
</evidence>
<evidence type="ECO:0000256" key="2">
    <source>
        <dbReference type="ARBA" id="ARBA00023015"/>
    </source>
</evidence>
<dbReference type="EMBL" id="SAVA01000007">
    <property type="protein sequence ID" value="RWR51140.1"/>
    <property type="molecule type" value="Genomic_DNA"/>
</dbReference>
<dbReference type="SUPFAM" id="SSF53850">
    <property type="entry name" value="Periplasmic binding protein-like II"/>
    <property type="match status" value="1"/>
</dbReference>
<evidence type="ECO:0000256" key="4">
    <source>
        <dbReference type="ARBA" id="ARBA00023163"/>
    </source>
</evidence>
<dbReference type="PRINTS" id="PR00039">
    <property type="entry name" value="HTHLYSR"/>
</dbReference>
<dbReference type="PANTHER" id="PTHR30126">
    <property type="entry name" value="HTH-TYPE TRANSCRIPTIONAL REGULATOR"/>
    <property type="match status" value="1"/>
</dbReference>
<dbReference type="AlphaFoldDB" id="A0A3S3M8N7"/>
<dbReference type="Proteomes" id="UP000288071">
    <property type="component" value="Unassembled WGS sequence"/>
</dbReference>
<keyword evidence="4" id="KW-0804">Transcription</keyword>
<evidence type="ECO:0000256" key="3">
    <source>
        <dbReference type="ARBA" id="ARBA00023125"/>
    </source>
</evidence>
<dbReference type="GO" id="GO:0000976">
    <property type="term" value="F:transcription cis-regulatory region binding"/>
    <property type="evidence" value="ECO:0007669"/>
    <property type="project" value="TreeGrafter"/>
</dbReference>
<gene>
    <name evidence="6" type="ORF">EOW66_12755</name>
</gene>
<protein>
    <submittedName>
        <fullName evidence="6">LysR family transcriptional regulator</fullName>
    </submittedName>
</protein>
<dbReference type="PANTHER" id="PTHR30126:SF2">
    <property type="entry name" value="HTH-TYPE TRANSCRIPTIONAL REGULATOR YJIE"/>
    <property type="match status" value="1"/>
</dbReference>
<comment type="caution">
    <text evidence="6">The sequence shown here is derived from an EMBL/GenBank/DDBJ whole genome shotgun (WGS) entry which is preliminary data.</text>
</comment>
<dbReference type="RefSeq" id="WP_128156718.1">
    <property type="nucleotide sequence ID" value="NZ_JBHSOM010000030.1"/>
</dbReference>
<dbReference type="Gene3D" id="1.10.10.10">
    <property type="entry name" value="Winged helix-like DNA-binding domain superfamily/Winged helix DNA-binding domain"/>
    <property type="match status" value="1"/>
</dbReference>
<dbReference type="InterPro" id="IPR036388">
    <property type="entry name" value="WH-like_DNA-bd_sf"/>
</dbReference>
<evidence type="ECO:0000313" key="7">
    <source>
        <dbReference type="Proteomes" id="UP000288071"/>
    </source>
</evidence>
<dbReference type="CDD" id="cd05466">
    <property type="entry name" value="PBP2_LTTR_substrate"/>
    <property type="match status" value="1"/>
</dbReference>
<feature type="domain" description="HTH lysR-type" evidence="5">
    <location>
        <begin position="1"/>
        <end position="58"/>
    </location>
</feature>
<reference evidence="6" key="1">
    <citation type="submission" date="2019-01" db="EMBL/GenBank/DDBJ databases">
        <title>Sinorhodobacter populi sp. nov. isolated from the symptomatic bark tissue of Populus euramericana canker.</title>
        <authorList>
            <person name="Xu G."/>
        </authorList>
    </citation>
    <scope>NUCLEOTIDE SEQUENCE [LARGE SCALE GENOMIC DNA]</scope>
    <source>
        <strain evidence="6">CGMCC 1.12963</strain>
    </source>
</reference>
<evidence type="ECO:0000256" key="1">
    <source>
        <dbReference type="ARBA" id="ARBA00009437"/>
    </source>
</evidence>
<organism evidence="6 7">
    <name type="scientific">Paenirhodobacter huangdaonensis</name>
    <dbReference type="NCBI Taxonomy" id="2501515"/>
    <lineage>
        <taxon>Bacteria</taxon>
        <taxon>Pseudomonadati</taxon>
        <taxon>Pseudomonadota</taxon>
        <taxon>Alphaproteobacteria</taxon>
        <taxon>Rhodobacterales</taxon>
        <taxon>Rhodobacter group</taxon>
        <taxon>Paenirhodobacter</taxon>
    </lineage>
</organism>
<dbReference type="GO" id="GO:0003700">
    <property type="term" value="F:DNA-binding transcription factor activity"/>
    <property type="evidence" value="ECO:0007669"/>
    <property type="project" value="InterPro"/>
</dbReference>
<reference evidence="6" key="2">
    <citation type="submission" date="2019-01" db="EMBL/GenBank/DDBJ databases">
        <authorList>
            <person name="Li Y."/>
        </authorList>
    </citation>
    <scope>NUCLEOTIDE SEQUENCE [LARGE SCALE GENOMIC DNA]</scope>
    <source>
        <strain evidence="6">CGMCC 1.12963</strain>
    </source>
</reference>
<dbReference type="InterPro" id="IPR005119">
    <property type="entry name" value="LysR_subst-bd"/>
</dbReference>